<dbReference type="OrthoDB" id="3197305at2"/>
<feature type="transmembrane region" description="Helical" evidence="1">
    <location>
        <begin position="56"/>
        <end position="85"/>
    </location>
</feature>
<proteinExistence type="predicted"/>
<accession>A0A921IUU6</accession>
<organism evidence="2 3">
    <name type="scientific">Enorma phocaeensis</name>
    <dbReference type="NCBI Taxonomy" id="1871019"/>
    <lineage>
        <taxon>Bacteria</taxon>
        <taxon>Bacillati</taxon>
        <taxon>Actinomycetota</taxon>
        <taxon>Coriobacteriia</taxon>
        <taxon>Coriobacteriales</taxon>
        <taxon>Coriobacteriaceae</taxon>
        <taxon>Enorma</taxon>
    </lineage>
</organism>
<keyword evidence="1" id="KW-1133">Transmembrane helix</keyword>
<sequence length="86" mass="9073">MRKDIVSIVIGAVAIAVSFCPFILLQLVGAAGAVVGFRLARQARREDYRLDLTCTIGTIACVAGIVLCLLTPVVFMVGRIVLLLAG</sequence>
<evidence type="ECO:0008006" key="4">
    <source>
        <dbReference type="Google" id="ProtNLM"/>
    </source>
</evidence>
<reference evidence="2" key="1">
    <citation type="journal article" date="2021" name="PeerJ">
        <title>Extensive microbial diversity within the chicken gut microbiome revealed by metagenomics and culture.</title>
        <authorList>
            <person name="Gilroy R."/>
            <person name="Ravi A."/>
            <person name="Getino M."/>
            <person name="Pursley I."/>
            <person name="Horton D.L."/>
            <person name="Alikhan N.F."/>
            <person name="Baker D."/>
            <person name="Gharbi K."/>
            <person name="Hall N."/>
            <person name="Watson M."/>
            <person name="Adriaenssens E.M."/>
            <person name="Foster-Nyarko E."/>
            <person name="Jarju S."/>
            <person name="Secka A."/>
            <person name="Antonio M."/>
            <person name="Oren A."/>
            <person name="Chaudhuri R.R."/>
            <person name="La Ragione R."/>
            <person name="Hildebrand F."/>
            <person name="Pallen M.J."/>
        </authorList>
    </citation>
    <scope>NUCLEOTIDE SEQUENCE</scope>
    <source>
        <strain evidence="2">ChiHjej13B12-9602</strain>
    </source>
</reference>
<name>A0A921IUU6_9ACTN</name>
<keyword evidence="1" id="KW-0812">Transmembrane</keyword>
<dbReference type="Proteomes" id="UP000753256">
    <property type="component" value="Unassembled WGS sequence"/>
</dbReference>
<evidence type="ECO:0000313" key="3">
    <source>
        <dbReference type="Proteomes" id="UP000753256"/>
    </source>
</evidence>
<protein>
    <recommendedName>
        <fullName evidence="4">DUF4190 domain-containing protein</fullName>
    </recommendedName>
</protein>
<comment type="caution">
    <text evidence="2">The sequence shown here is derived from an EMBL/GenBank/DDBJ whole genome shotgun (WGS) entry which is preliminary data.</text>
</comment>
<evidence type="ECO:0000313" key="2">
    <source>
        <dbReference type="EMBL" id="HJG37588.1"/>
    </source>
</evidence>
<dbReference type="RefSeq" id="WP_102372228.1">
    <property type="nucleotide sequence ID" value="NZ_DYUZ01000029.1"/>
</dbReference>
<dbReference type="AlphaFoldDB" id="A0A921IUU6"/>
<gene>
    <name evidence="2" type="ORF">K8V70_06990</name>
</gene>
<keyword evidence="1" id="KW-0472">Membrane</keyword>
<feature type="transmembrane region" description="Helical" evidence="1">
    <location>
        <begin position="6"/>
        <end position="35"/>
    </location>
</feature>
<reference evidence="2" key="2">
    <citation type="submission" date="2021-09" db="EMBL/GenBank/DDBJ databases">
        <authorList>
            <person name="Gilroy R."/>
        </authorList>
    </citation>
    <scope>NUCLEOTIDE SEQUENCE</scope>
    <source>
        <strain evidence="2">ChiHjej13B12-9602</strain>
    </source>
</reference>
<dbReference type="EMBL" id="DYUZ01000029">
    <property type="protein sequence ID" value="HJG37588.1"/>
    <property type="molecule type" value="Genomic_DNA"/>
</dbReference>
<evidence type="ECO:0000256" key="1">
    <source>
        <dbReference type="SAM" id="Phobius"/>
    </source>
</evidence>